<accession>A0ABP8J3U0</accession>
<evidence type="ECO:0008006" key="4">
    <source>
        <dbReference type="Google" id="ProtNLM"/>
    </source>
</evidence>
<organism evidence="2 3">
    <name type="scientific">Brevibacterium pityocampae</name>
    <dbReference type="NCBI Taxonomy" id="506594"/>
    <lineage>
        <taxon>Bacteria</taxon>
        <taxon>Bacillati</taxon>
        <taxon>Actinomycetota</taxon>
        <taxon>Actinomycetes</taxon>
        <taxon>Micrococcales</taxon>
        <taxon>Brevibacteriaceae</taxon>
        <taxon>Brevibacterium</taxon>
    </lineage>
</organism>
<keyword evidence="1" id="KW-0472">Membrane</keyword>
<sequence length="61" mass="6306">MNALTKMTQAIRTNRETGAVSIEYLAIALVVAVVVGIVIAAASGIDLTGPFQEAVDSIFAN</sequence>
<dbReference type="RefSeq" id="WP_265809628.1">
    <property type="nucleotide sequence ID" value="NZ_BAABGL010000002.1"/>
</dbReference>
<evidence type="ECO:0000313" key="3">
    <source>
        <dbReference type="Proteomes" id="UP001500642"/>
    </source>
</evidence>
<evidence type="ECO:0000313" key="2">
    <source>
        <dbReference type="EMBL" id="GAA4384238.1"/>
    </source>
</evidence>
<keyword evidence="1" id="KW-1133">Transmembrane helix</keyword>
<dbReference type="Proteomes" id="UP001500642">
    <property type="component" value="Unassembled WGS sequence"/>
</dbReference>
<dbReference type="EMBL" id="BAABGL010000002">
    <property type="protein sequence ID" value="GAA4384238.1"/>
    <property type="molecule type" value="Genomic_DNA"/>
</dbReference>
<protein>
    <recommendedName>
        <fullName evidence="4">Flp family type IVb pilin</fullName>
    </recommendedName>
</protein>
<keyword evidence="3" id="KW-1185">Reference proteome</keyword>
<evidence type="ECO:0000256" key="1">
    <source>
        <dbReference type="SAM" id="Phobius"/>
    </source>
</evidence>
<comment type="caution">
    <text evidence="2">The sequence shown here is derived from an EMBL/GenBank/DDBJ whole genome shotgun (WGS) entry which is preliminary data.</text>
</comment>
<keyword evidence="1" id="KW-0812">Transmembrane</keyword>
<reference evidence="3" key="1">
    <citation type="journal article" date="2019" name="Int. J. Syst. Evol. Microbiol.">
        <title>The Global Catalogue of Microorganisms (GCM) 10K type strain sequencing project: providing services to taxonomists for standard genome sequencing and annotation.</title>
        <authorList>
            <consortium name="The Broad Institute Genomics Platform"/>
            <consortium name="The Broad Institute Genome Sequencing Center for Infectious Disease"/>
            <person name="Wu L."/>
            <person name="Ma J."/>
        </authorList>
    </citation>
    <scope>NUCLEOTIDE SEQUENCE [LARGE SCALE GENOMIC DNA]</scope>
    <source>
        <strain evidence="3">JCM 17808</strain>
    </source>
</reference>
<gene>
    <name evidence="2" type="ORF">GCM10023167_04680</name>
</gene>
<name>A0ABP8J3U0_9MICO</name>
<feature type="transmembrane region" description="Helical" evidence="1">
    <location>
        <begin position="21"/>
        <end position="42"/>
    </location>
</feature>
<proteinExistence type="predicted"/>